<feature type="signal peptide" evidence="1">
    <location>
        <begin position="1"/>
        <end position="18"/>
    </location>
</feature>
<name>A0ABS7DFY3_9GAMM</name>
<evidence type="ECO:0000313" key="3">
    <source>
        <dbReference type="Proteomes" id="UP000731465"/>
    </source>
</evidence>
<protein>
    <submittedName>
        <fullName evidence="2">DUF2066 domain-containing protein</fullName>
    </submittedName>
</protein>
<dbReference type="RefSeq" id="WP_219937441.1">
    <property type="nucleotide sequence ID" value="NZ_JAGFNY010000012.1"/>
</dbReference>
<reference evidence="2 3" key="1">
    <citation type="submission" date="2021-03" db="EMBL/GenBank/DDBJ databases">
        <title>Succinivibrio sp. nov. isolated from feces of cow.</title>
        <authorList>
            <person name="Choi J.-Y."/>
        </authorList>
    </citation>
    <scope>NUCLEOTIDE SEQUENCE [LARGE SCALE GENOMIC DNA]</scope>
    <source>
        <strain evidence="2 3">AGMB01872</strain>
    </source>
</reference>
<keyword evidence="3" id="KW-1185">Reference proteome</keyword>
<dbReference type="InterPro" id="IPR018642">
    <property type="entry name" value="DUF2066"/>
</dbReference>
<evidence type="ECO:0000313" key="2">
    <source>
        <dbReference type="EMBL" id="MBW7570221.1"/>
    </source>
</evidence>
<accession>A0ABS7DFY3</accession>
<comment type="caution">
    <text evidence="2">The sequence shown here is derived from an EMBL/GenBank/DDBJ whole genome shotgun (WGS) entry which is preliminary data.</text>
</comment>
<sequence>MKFPYLLAALAVVSSANAAVTVHKDVSIGMDAAIVEAFNEIASKQAIDDTGVLQLDRVKDAVSSVKLNGENFEITFDETKISSVLRDSGIACWSGLSEPVLVWMTDVSSQDSSIISADSSSFIMKSLIDDAKSCQYNLLFPLMDLDDLQNVNDQTVLSHSDKLLAKASARYGVKFFISAALEKNSEVEDQVTFKWNVFDDQGKILGNGENTGSVEEISKSATKDIAKILMNNTIDSQAQQGSNIIPLTSADEQQNASAVAQEEDLSLGPVKGGVRVLFTGIDNVADYPAISKTLVMYGYESDVNVLAYQDSGVVFMIPTGSSPLILDGTLSHAGEFTKIAPWTYKYNKSHGSVSADGKTGTVTKTTEQIITTDIDKYNGQAYTTSTVERTTEITQEEVVPAAKSNVTLTDDLEYSDNRKGSLGN</sequence>
<dbReference type="EMBL" id="JAGFNY010000012">
    <property type="protein sequence ID" value="MBW7570221.1"/>
    <property type="molecule type" value="Genomic_DNA"/>
</dbReference>
<gene>
    <name evidence="2" type="ORF">J5V48_04860</name>
</gene>
<feature type="chain" id="PRO_5047488271" evidence="1">
    <location>
        <begin position="19"/>
        <end position="424"/>
    </location>
</feature>
<organism evidence="2 3">
    <name type="scientific">Succinivibrio faecicola</name>
    <dbReference type="NCBI Taxonomy" id="2820300"/>
    <lineage>
        <taxon>Bacteria</taxon>
        <taxon>Pseudomonadati</taxon>
        <taxon>Pseudomonadota</taxon>
        <taxon>Gammaproteobacteria</taxon>
        <taxon>Aeromonadales</taxon>
        <taxon>Succinivibrionaceae</taxon>
        <taxon>Succinivibrio</taxon>
    </lineage>
</organism>
<keyword evidence="1" id="KW-0732">Signal</keyword>
<dbReference type="Pfam" id="PF09839">
    <property type="entry name" value="DUF2066"/>
    <property type="match status" value="1"/>
</dbReference>
<proteinExistence type="predicted"/>
<dbReference type="Proteomes" id="UP000731465">
    <property type="component" value="Unassembled WGS sequence"/>
</dbReference>
<evidence type="ECO:0000256" key="1">
    <source>
        <dbReference type="SAM" id="SignalP"/>
    </source>
</evidence>